<dbReference type="AlphaFoldDB" id="A0A947DJU6"/>
<dbReference type="Pfam" id="PF04250">
    <property type="entry name" value="DUF429"/>
    <property type="match status" value="1"/>
</dbReference>
<dbReference type="InterPro" id="IPR008306">
    <property type="entry name" value="UCP018008"/>
</dbReference>
<accession>A0A947DJU6</accession>
<evidence type="ECO:0000313" key="1">
    <source>
        <dbReference type="EMBL" id="MBT9317779.1"/>
    </source>
</evidence>
<dbReference type="RefSeq" id="WP_215610842.1">
    <property type="nucleotide sequence ID" value="NZ_JADOES010000059.1"/>
</dbReference>
<proteinExistence type="predicted"/>
<reference evidence="1" key="1">
    <citation type="submission" date="2020-11" db="EMBL/GenBank/DDBJ databases">
        <authorList>
            <person name="Konstantinou D."/>
            <person name="Gkelis S."/>
            <person name="Popin R."/>
            <person name="Fewer D."/>
            <person name="Sivonen K."/>
        </authorList>
    </citation>
    <scope>NUCLEOTIDE SEQUENCE</scope>
    <source>
        <strain evidence="1">TAU-MAC 1115</strain>
    </source>
</reference>
<dbReference type="PIRSF" id="PIRSF018008">
    <property type="entry name" value="UCP018008"/>
    <property type="match status" value="1"/>
</dbReference>
<reference evidence="1" key="2">
    <citation type="journal article" date="2021" name="Mar. Drugs">
        <title>Genome Reduction and Secondary Metabolism of the Marine Sponge-Associated Cyanobacterium Leptothoe.</title>
        <authorList>
            <person name="Konstantinou D."/>
            <person name="Popin R.V."/>
            <person name="Fewer D.P."/>
            <person name="Sivonen K."/>
            <person name="Gkelis S."/>
        </authorList>
    </citation>
    <scope>NUCLEOTIDE SEQUENCE</scope>
    <source>
        <strain evidence="1">TAU-MAC 1115</strain>
    </source>
</reference>
<comment type="caution">
    <text evidence="1">The sequence shown here is derived from an EMBL/GenBank/DDBJ whole genome shotgun (WGS) entry which is preliminary data.</text>
</comment>
<evidence type="ECO:0000313" key="2">
    <source>
        <dbReference type="Proteomes" id="UP000717364"/>
    </source>
</evidence>
<sequence length="258" mass="28645">MIFLGIDLGWQTGPSGVCCLTLDGASLLLVALDRLNTHSQVFDWIDRFAPGSTPAMVAVDAPTIIPNPTGMRQPDRLAHKYFGKYHAGCYPASQASAFAPRLLAFEQGLTEQGFSHAPTLDPQQPGRYQIEFFPHPAMVHLFGLARILKYKKGRIAQRRQELERLRSLLLHHLPNHTPRLEMNHLPTIPAVPPVGGAALKAVEDQLDSIVCAYGAAHWWYWGHQRNQVLGDLESGYIVVPDPYDVRDYSPAIAPIGDR</sequence>
<gene>
    <name evidence="1" type="ORF">IXB50_20365</name>
</gene>
<dbReference type="InterPro" id="IPR007362">
    <property type="entry name" value="DUF429"/>
</dbReference>
<keyword evidence="2" id="KW-1185">Reference proteome</keyword>
<dbReference type="EMBL" id="JADOES010000059">
    <property type="protein sequence ID" value="MBT9317779.1"/>
    <property type="molecule type" value="Genomic_DNA"/>
</dbReference>
<name>A0A947DJU6_9CYAN</name>
<dbReference type="Proteomes" id="UP000717364">
    <property type="component" value="Unassembled WGS sequence"/>
</dbReference>
<organism evidence="1 2">
    <name type="scientific">Leptothoe spongobia TAU-MAC 1115</name>
    <dbReference type="NCBI Taxonomy" id="1967444"/>
    <lineage>
        <taxon>Bacteria</taxon>
        <taxon>Bacillati</taxon>
        <taxon>Cyanobacteriota</taxon>
        <taxon>Cyanophyceae</taxon>
        <taxon>Nodosilineales</taxon>
        <taxon>Cymatolegaceae</taxon>
        <taxon>Leptothoe</taxon>
        <taxon>Leptothoe spongobia</taxon>
    </lineage>
</organism>
<protein>
    <submittedName>
        <fullName evidence="1">DUF429 domain-containing protein</fullName>
    </submittedName>
</protein>